<evidence type="ECO:0000256" key="1">
    <source>
        <dbReference type="SAM" id="Coils"/>
    </source>
</evidence>
<evidence type="ECO:0000313" key="2">
    <source>
        <dbReference type="EMBL" id="EAY19947.1"/>
    </source>
</evidence>
<gene>
    <name evidence="2" type="ORF">TVAG_402010</name>
</gene>
<dbReference type="Proteomes" id="UP000001542">
    <property type="component" value="Unassembled WGS sequence"/>
</dbReference>
<dbReference type="RefSeq" id="XP_001580933.1">
    <property type="nucleotide sequence ID" value="XM_001580883.1"/>
</dbReference>
<name>A2DHV8_TRIV3</name>
<dbReference type="VEuPathDB" id="TrichDB:TVAGG3_0271510"/>
<reference evidence="2" key="2">
    <citation type="journal article" date="2007" name="Science">
        <title>Draft genome sequence of the sexually transmitted pathogen Trichomonas vaginalis.</title>
        <authorList>
            <person name="Carlton J.M."/>
            <person name="Hirt R.P."/>
            <person name="Silva J.C."/>
            <person name="Delcher A.L."/>
            <person name="Schatz M."/>
            <person name="Zhao Q."/>
            <person name="Wortman J.R."/>
            <person name="Bidwell S.L."/>
            <person name="Alsmark U.C.M."/>
            <person name="Besteiro S."/>
            <person name="Sicheritz-Ponten T."/>
            <person name="Noel C.J."/>
            <person name="Dacks J.B."/>
            <person name="Foster P.G."/>
            <person name="Simillion C."/>
            <person name="Van de Peer Y."/>
            <person name="Miranda-Saavedra D."/>
            <person name="Barton G.J."/>
            <person name="Westrop G.D."/>
            <person name="Mueller S."/>
            <person name="Dessi D."/>
            <person name="Fiori P.L."/>
            <person name="Ren Q."/>
            <person name="Paulsen I."/>
            <person name="Zhang H."/>
            <person name="Bastida-Corcuera F.D."/>
            <person name="Simoes-Barbosa A."/>
            <person name="Brown M.T."/>
            <person name="Hayes R.D."/>
            <person name="Mukherjee M."/>
            <person name="Okumura C.Y."/>
            <person name="Schneider R."/>
            <person name="Smith A.J."/>
            <person name="Vanacova S."/>
            <person name="Villalvazo M."/>
            <person name="Haas B.J."/>
            <person name="Pertea M."/>
            <person name="Feldblyum T.V."/>
            <person name="Utterback T.R."/>
            <person name="Shu C.L."/>
            <person name="Osoegawa K."/>
            <person name="de Jong P.J."/>
            <person name="Hrdy I."/>
            <person name="Horvathova L."/>
            <person name="Zubacova Z."/>
            <person name="Dolezal P."/>
            <person name="Malik S.B."/>
            <person name="Logsdon J.M. Jr."/>
            <person name="Henze K."/>
            <person name="Gupta A."/>
            <person name="Wang C.C."/>
            <person name="Dunne R.L."/>
            <person name="Upcroft J.A."/>
            <person name="Upcroft P."/>
            <person name="White O."/>
            <person name="Salzberg S.L."/>
            <person name="Tang P."/>
            <person name="Chiu C.-H."/>
            <person name="Lee Y.-S."/>
            <person name="Embley T.M."/>
            <person name="Coombs G.H."/>
            <person name="Mottram J.C."/>
            <person name="Tachezy J."/>
            <person name="Fraser-Liggett C.M."/>
            <person name="Johnson P.J."/>
        </authorList>
    </citation>
    <scope>NUCLEOTIDE SEQUENCE [LARGE SCALE GENOMIC DNA]</scope>
    <source>
        <strain evidence="2">G3</strain>
    </source>
</reference>
<proteinExistence type="predicted"/>
<keyword evidence="1" id="KW-0175">Coiled coil</keyword>
<sequence length="369" mass="43127">MEGTSYPCNKQSISSVSFAIKDYIKQIPDAKSFNIKENLSKKALSSIIDFINYIRPMEMKNDEIIDVYLLAAILKIDFIKNRYITEFTQLITINNFPKIFEILSKTPEFWLPILNFFSENRKFFLEFSNTNFIPTDLLKNFLISNQDFFESEDEKFKFVFMQYSKDPLRSLVPFSMIHPEKMSDQMISELSQINNISEIEKAMKFIPLLNKLVNQFNSLQKQKKILNETLRSKQEQKDELLNNEVSQLTINQYIENEKKRIEKSKSQFISIIDDLEVLSAEVEIICSKMKLFKAVLDTSSRIYEECISLCELAMSMQDDDFTKATNNVKSVCYDIIYKCNLLLQNYDEIDVLVEFFGSSSASLRIHIAD</sequence>
<organism evidence="2 3">
    <name type="scientific">Trichomonas vaginalis (strain ATCC PRA-98 / G3)</name>
    <dbReference type="NCBI Taxonomy" id="412133"/>
    <lineage>
        <taxon>Eukaryota</taxon>
        <taxon>Metamonada</taxon>
        <taxon>Parabasalia</taxon>
        <taxon>Trichomonadida</taxon>
        <taxon>Trichomonadidae</taxon>
        <taxon>Trichomonas</taxon>
    </lineage>
</organism>
<dbReference type="KEGG" id="tva:5465472"/>
<feature type="coiled-coil region" evidence="1">
    <location>
        <begin position="209"/>
        <end position="243"/>
    </location>
</feature>
<dbReference type="InParanoid" id="A2DHV8"/>
<dbReference type="AlphaFoldDB" id="A2DHV8"/>
<reference evidence="2" key="1">
    <citation type="submission" date="2006-10" db="EMBL/GenBank/DDBJ databases">
        <authorList>
            <person name="Amadeo P."/>
            <person name="Zhao Q."/>
            <person name="Wortman J."/>
            <person name="Fraser-Liggett C."/>
            <person name="Carlton J."/>
        </authorList>
    </citation>
    <scope>NUCLEOTIDE SEQUENCE</scope>
    <source>
        <strain evidence="2">G3</strain>
    </source>
</reference>
<keyword evidence="3" id="KW-1185">Reference proteome</keyword>
<protein>
    <submittedName>
        <fullName evidence="2">Uncharacterized protein</fullName>
    </submittedName>
</protein>
<accession>A2DHV8</accession>
<evidence type="ECO:0000313" key="3">
    <source>
        <dbReference type="Proteomes" id="UP000001542"/>
    </source>
</evidence>
<dbReference type="VEuPathDB" id="TrichDB:TVAG_402010"/>
<dbReference type="EMBL" id="DS113202">
    <property type="protein sequence ID" value="EAY19947.1"/>
    <property type="molecule type" value="Genomic_DNA"/>
</dbReference>